<dbReference type="EMBL" id="LR877159">
    <property type="protein sequence ID" value="CAD2219984.1"/>
    <property type="molecule type" value="Genomic_DNA"/>
</dbReference>
<organism evidence="1 2">
    <name type="scientific">Angomonas deanei</name>
    <dbReference type="NCBI Taxonomy" id="59799"/>
    <lineage>
        <taxon>Eukaryota</taxon>
        <taxon>Discoba</taxon>
        <taxon>Euglenozoa</taxon>
        <taxon>Kinetoplastea</taxon>
        <taxon>Metakinetoplastina</taxon>
        <taxon>Trypanosomatida</taxon>
        <taxon>Trypanosomatidae</taxon>
        <taxon>Strigomonadinae</taxon>
        <taxon>Angomonas</taxon>
    </lineage>
</organism>
<dbReference type="Proteomes" id="UP000515908">
    <property type="component" value="Chromosome 15"/>
</dbReference>
<evidence type="ECO:0000313" key="1">
    <source>
        <dbReference type="EMBL" id="CAD2219984.1"/>
    </source>
</evidence>
<accession>A0A7G2CM38</accession>
<proteinExistence type="predicted"/>
<sequence>MLKCFPVLKQHFHDTQFERLVVAKNHLSLLHEQSWNFAMPSKSLPVLDVLVRSGTVVEGLDRASSASLLALQPCMTTREKSVLNEFYSMLPGNLAHPRARDRLSSPNARVRKMYGCLVLEQSALKEEDAQALFKEIDEDFIKGLETVETLMLFEVALKFSAFASSACFDGVAERTKAFLIHCEPQNTRHIWWVLVLLKLYSDSLKSEHVFRTVKKVFSVCVSEIHRMIPQLGLTDRIVALLCLQGVPFPSPFVVVRELEKNILETPVDEHRTVPCAVLLYFMHSKTVQHNKKVLTSLILSFYRTGRIVELTLEETLDLLMLLSQLHREDPEGALVSEDPREEWDTLHDAIFAQIHCFSGDLSVQQTIRVFEQLDAMSTSDWSTPTPFAFSDKLKKHFFKACKKLLSNSEQLKQVEAEATLEALLRFKRISHRCTVVSCSVADCRRVDHCITVVRAVLTKL</sequence>
<name>A0A7G2CM38_9TRYP</name>
<protein>
    <submittedName>
        <fullName evidence="1">Uncharacterized protein</fullName>
    </submittedName>
</protein>
<reference evidence="1 2" key="1">
    <citation type="submission" date="2020-08" db="EMBL/GenBank/DDBJ databases">
        <authorList>
            <person name="Newling K."/>
            <person name="Davey J."/>
            <person name="Forrester S."/>
        </authorList>
    </citation>
    <scope>NUCLEOTIDE SEQUENCE [LARGE SCALE GENOMIC DNA]</scope>
    <source>
        <strain evidence="2">Crithidia deanei Carvalho (ATCC PRA-265)</strain>
    </source>
</reference>
<keyword evidence="2" id="KW-1185">Reference proteome</keyword>
<gene>
    <name evidence="1" type="ORF">ADEAN_000749800</name>
</gene>
<dbReference type="VEuPathDB" id="TriTrypDB:ADEAN_000749800"/>
<dbReference type="AlphaFoldDB" id="A0A7G2CM38"/>
<evidence type="ECO:0000313" key="2">
    <source>
        <dbReference type="Proteomes" id="UP000515908"/>
    </source>
</evidence>